<dbReference type="InterPro" id="IPR007358">
    <property type="entry name" value="Nucleoid_associated_NdpA"/>
</dbReference>
<dbReference type="GO" id="GO:0003727">
    <property type="term" value="F:single-stranded RNA binding"/>
    <property type="evidence" value="ECO:0007669"/>
    <property type="project" value="TreeGrafter"/>
</dbReference>
<comment type="caution">
    <text evidence="4">The sequence shown here is derived from an EMBL/GenBank/DDBJ whole genome shotgun (WGS) entry which is preliminary data.</text>
</comment>
<protein>
    <recommendedName>
        <fullName evidence="6">Nucleoid-associated protein</fullName>
    </recommendedName>
</protein>
<name>A0A5D4GT60_9SPHI</name>
<evidence type="ECO:0000313" key="4">
    <source>
        <dbReference type="EMBL" id="TYR31252.1"/>
    </source>
</evidence>
<dbReference type="GO" id="GO:0043590">
    <property type="term" value="C:bacterial nucleoid"/>
    <property type="evidence" value="ECO:0007669"/>
    <property type="project" value="TreeGrafter"/>
</dbReference>
<keyword evidence="5" id="KW-1185">Reference proteome</keyword>
<dbReference type="PANTHER" id="PTHR38772:SF1">
    <property type="entry name" value="NUCLEOID-ASSOCIATED PROTEIN YEJK"/>
    <property type="match status" value="1"/>
</dbReference>
<evidence type="ECO:0000313" key="5">
    <source>
        <dbReference type="Proteomes" id="UP000322362"/>
    </source>
</evidence>
<accession>A0A5D4GT60</accession>
<keyword evidence="3" id="KW-0963">Cytoplasm</keyword>
<dbReference type="RefSeq" id="WP_148921233.1">
    <property type="nucleotide sequence ID" value="NZ_VTAV01000026.1"/>
</dbReference>
<organism evidence="4 5">
    <name type="scientific">Sphingobacterium phlebotomi</name>
    <dbReference type="NCBI Taxonomy" id="2605433"/>
    <lineage>
        <taxon>Bacteria</taxon>
        <taxon>Pseudomonadati</taxon>
        <taxon>Bacteroidota</taxon>
        <taxon>Sphingobacteriia</taxon>
        <taxon>Sphingobacteriales</taxon>
        <taxon>Sphingobacteriaceae</taxon>
        <taxon>Sphingobacterium</taxon>
    </lineage>
</organism>
<evidence type="ECO:0000256" key="3">
    <source>
        <dbReference type="ARBA" id="ARBA00022490"/>
    </source>
</evidence>
<dbReference type="GO" id="GO:0003690">
    <property type="term" value="F:double-stranded DNA binding"/>
    <property type="evidence" value="ECO:0007669"/>
    <property type="project" value="TreeGrafter"/>
</dbReference>
<dbReference type="GO" id="GO:0005737">
    <property type="term" value="C:cytoplasm"/>
    <property type="evidence" value="ECO:0007669"/>
    <property type="project" value="UniProtKB-SubCell"/>
</dbReference>
<sequence length="340" mass="39453">MKLNRIIIHELIKEAGKTEASFVPSTSLLVVNEGLTSMIQDVHESFEKLINSYHKFKPNSERKAIYINAYKYSNDDETDERFLNWSRLGMRELEGAIKSVPFATGGYYVFSDYEINGLKFLSIVIVRNKEAFNIKWDPAAEMYNVDSTENINIEQMAMGFRLNLNLYRGIANRNYIALINKKGDGASQYFKDWVCVDDGTGPQQNTNNFINIIKEIGLPENFEGDEDSFFKHVFESIQNEQKSNQGNVNVDRISELFYRDRARIRRYAEDEYGQELDSEFKVHKESLRKLIRFKAAVKGISISLDIDHFQNETVVLQDNSVIIRSQSIYDQLLKQRKDEN</sequence>
<dbReference type="EMBL" id="VTAV01000026">
    <property type="protein sequence ID" value="TYR31252.1"/>
    <property type="molecule type" value="Genomic_DNA"/>
</dbReference>
<evidence type="ECO:0000256" key="1">
    <source>
        <dbReference type="ARBA" id="ARBA00004496"/>
    </source>
</evidence>
<gene>
    <name evidence="4" type="ORF">FXV77_21110</name>
</gene>
<dbReference type="Pfam" id="PF04245">
    <property type="entry name" value="NA37"/>
    <property type="match status" value="1"/>
</dbReference>
<comment type="subcellular location">
    <subcellularLocation>
        <location evidence="1">Cytoplasm</location>
    </subcellularLocation>
</comment>
<proteinExistence type="inferred from homology"/>
<dbReference type="AlphaFoldDB" id="A0A5D4GT60"/>
<evidence type="ECO:0000256" key="2">
    <source>
        <dbReference type="ARBA" id="ARBA00009035"/>
    </source>
</evidence>
<reference evidence="4 5" key="1">
    <citation type="submission" date="2019-08" db="EMBL/GenBank/DDBJ databases">
        <title>Phlebobacter frassis gen. nov. sp. nov., a new member of family Sphingobacteriaceae isolated from sand fly rearing media.</title>
        <authorList>
            <person name="Kakumanu M.L."/>
            <person name="Marayati B.F."/>
            <person name="Wada-Katsumata A."/>
            <person name="Wasserberg G."/>
            <person name="Schal C."/>
            <person name="Apperson C.S."/>
            <person name="Ponnusamy L."/>
        </authorList>
    </citation>
    <scope>NUCLEOTIDE SEQUENCE [LARGE SCALE GENOMIC DNA]</scope>
    <source>
        <strain evidence="4 5">SSI9</strain>
    </source>
</reference>
<comment type="similarity">
    <text evidence="2">Belongs to the YejK family.</text>
</comment>
<dbReference type="Proteomes" id="UP000322362">
    <property type="component" value="Unassembled WGS sequence"/>
</dbReference>
<evidence type="ECO:0008006" key="6">
    <source>
        <dbReference type="Google" id="ProtNLM"/>
    </source>
</evidence>
<dbReference type="PANTHER" id="PTHR38772">
    <property type="match status" value="1"/>
</dbReference>